<dbReference type="PROSITE" id="PS01124">
    <property type="entry name" value="HTH_ARAC_FAMILY_2"/>
    <property type="match status" value="1"/>
</dbReference>
<feature type="domain" description="HTH araC/xylS-type" evidence="4">
    <location>
        <begin position="148"/>
        <end position="246"/>
    </location>
</feature>
<dbReference type="SMART" id="SM00342">
    <property type="entry name" value="HTH_ARAC"/>
    <property type="match status" value="1"/>
</dbReference>
<dbReference type="Proteomes" id="UP000249008">
    <property type="component" value="Chromosome 1"/>
</dbReference>
<proteinExistence type="predicted"/>
<dbReference type="KEGG" id="ful:C4N20_06565"/>
<keyword evidence="5" id="KW-0489">Methyltransferase</keyword>
<evidence type="ECO:0000256" key="2">
    <source>
        <dbReference type="ARBA" id="ARBA00023125"/>
    </source>
</evidence>
<dbReference type="GO" id="GO:0043565">
    <property type="term" value="F:sequence-specific DNA binding"/>
    <property type="evidence" value="ECO:0007669"/>
    <property type="project" value="InterPro"/>
</dbReference>
<accession>A0AAX2JF34</accession>
<dbReference type="PRINTS" id="PR00032">
    <property type="entry name" value="HTHARAC"/>
</dbReference>
<reference evidence="5 6" key="1">
    <citation type="submission" date="2018-06" db="EMBL/GenBank/DDBJ databases">
        <authorList>
            <consortium name="Pathogen Informatics"/>
            <person name="Doyle S."/>
        </authorList>
    </citation>
    <scope>NUCLEOTIDE SEQUENCE [LARGE SCALE GENOMIC DNA]</scope>
    <source>
        <strain evidence="5 6">NCTC12112</strain>
    </source>
</reference>
<dbReference type="RefSeq" id="WP_005982401.1">
    <property type="nucleotide sequence ID" value="NZ_CABKNW010000007.1"/>
</dbReference>
<dbReference type="GO" id="GO:0032259">
    <property type="term" value="P:methylation"/>
    <property type="evidence" value="ECO:0007669"/>
    <property type="project" value="UniProtKB-KW"/>
</dbReference>
<dbReference type="InterPro" id="IPR020449">
    <property type="entry name" value="Tscrpt_reg_AraC-type_HTH"/>
</dbReference>
<keyword evidence="3" id="KW-0804">Transcription</keyword>
<dbReference type="EC" id="2.1.1.-" evidence="5"/>
<name>A0AAX2JF34_9FUSO</name>
<evidence type="ECO:0000256" key="1">
    <source>
        <dbReference type="ARBA" id="ARBA00023015"/>
    </source>
</evidence>
<dbReference type="PROSITE" id="PS00041">
    <property type="entry name" value="HTH_ARAC_FAMILY_1"/>
    <property type="match status" value="1"/>
</dbReference>
<gene>
    <name evidence="5" type="primary">adaA</name>
    <name evidence="5" type="ORF">NCTC12112_03204</name>
</gene>
<evidence type="ECO:0000313" key="6">
    <source>
        <dbReference type="Proteomes" id="UP000249008"/>
    </source>
</evidence>
<dbReference type="InterPro" id="IPR009057">
    <property type="entry name" value="Homeodomain-like_sf"/>
</dbReference>
<dbReference type="EMBL" id="LS483487">
    <property type="protein sequence ID" value="SQJ16129.1"/>
    <property type="molecule type" value="Genomic_DNA"/>
</dbReference>
<sequence length="252" mass="29546">MDKDRKDMEKNILTDYTEDIFSQRENDEYHISIRYERELMDAVKCGDVERLKKISLKKYQGNVGRLSDDPIKNFRYFAICCVTLFTRAAMEGGVSPENAFALSDACIRKLDKSTTEEEIQKSMDYAKEKFGQLVNESNSQKGNSKILEKIKRYIFKHLHKKISVEEMARELGMNKEYLSHIFHKLEGKTIVNYIQQEKIREGENLLKYSEHEVATISSYLGFSSQSYFNTVFKKYTGMTPAKYRAVHQREIY</sequence>
<evidence type="ECO:0000256" key="3">
    <source>
        <dbReference type="ARBA" id="ARBA00023163"/>
    </source>
</evidence>
<protein>
    <submittedName>
        <fullName evidence="5">Methylphosphotriester-DNA--protein-cysteine S-methyltransferase</fullName>
        <ecNumber evidence="5">2.1.1.-</ecNumber>
    </submittedName>
</protein>
<keyword evidence="2" id="KW-0238">DNA-binding</keyword>
<dbReference type="GO" id="GO:0003700">
    <property type="term" value="F:DNA-binding transcription factor activity"/>
    <property type="evidence" value="ECO:0007669"/>
    <property type="project" value="InterPro"/>
</dbReference>
<dbReference type="SUPFAM" id="SSF46689">
    <property type="entry name" value="Homeodomain-like"/>
    <property type="match status" value="2"/>
</dbReference>
<dbReference type="AlphaFoldDB" id="A0AAX2JF34"/>
<dbReference type="PANTHER" id="PTHR43280">
    <property type="entry name" value="ARAC-FAMILY TRANSCRIPTIONAL REGULATOR"/>
    <property type="match status" value="1"/>
</dbReference>
<dbReference type="InterPro" id="IPR018060">
    <property type="entry name" value="HTH_AraC"/>
</dbReference>
<evidence type="ECO:0000313" key="5">
    <source>
        <dbReference type="EMBL" id="SQJ16129.1"/>
    </source>
</evidence>
<dbReference type="Pfam" id="PF12833">
    <property type="entry name" value="HTH_18"/>
    <property type="match status" value="1"/>
</dbReference>
<dbReference type="Gene3D" id="1.10.10.60">
    <property type="entry name" value="Homeodomain-like"/>
    <property type="match status" value="2"/>
</dbReference>
<keyword evidence="1" id="KW-0805">Transcription regulation</keyword>
<dbReference type="PANTHER" id="PTHR43280:SF34">
    <property type="entry name" value="ARAC-FAMILY TRANSCRIPTIONAL REGULATOR"/>
    <property type="match status" value="1"/>
</dbReference>
<dbReference type="GO" id="GO:0008168">
    <property type="term" value="F:methyltransferase activity"/>
    <property type="evidence" value="ECO:0007669"/>
    <property type="project" value="UniProtKB-KW"/>
</dbReference>
<evidence type="ECO:0000259" key="4">
    <source>
        <dbReference type="PROSITE" id="PS01124"/>
    </source>
</evidence>
<keyword evidence="5" id="KW-0808">Transferase</keyword>
<dbReference type="InterPro" id="IPR018062">
    <property type="entry name" value="HTH_AraC-typ_CS"/>
</dbReference>
<organism evidence="5 6">
    <name type="scientific">Fusobacterium ulcerans</name>
    <dbReference type="NCBI Taxonomy" id="861"/>
    <lineage>
        <taxon>Bacteria</taxon>
        <taxon>Fusobacteriati</taxon>
        <taxon>Fusobacteriota</taxon>
        <taxon>Fusobacteriia</taxon>
        <taxon>Fusobacteriales</taxon>
        <taxon>Fusobacteriaceae</taxon>
        <taxon>Fusobacterium</taxon>
    </lineage>
</organism>
<dbReference type="GeneID" id="78454464"/>